<dbReference type="AlphaFoldDB" id="A0A4R2RXB3"/>
<dbReference type="Proteomes" id="UP000294813">
    <property type="component" value="Unassembled WGS sequence"/>
</dbReference>
<keyword evidence="3 9" id="KW-0645">Protease</keyword>
<protein>
    <recommendedName>
        <fullName evidence="9">Lipoprotein signal peptidase</fullName>
        <ecNumber evidence="9">3.4.23.36</ecNumber>
    </recommendedName>
    <alternativeName>
        <fullName evidence="9">Prolipoprotein signal peptidase</fullName>
    </alternativeName>
    <alternativeName>
        <fullName evidence="9">Signal peptidase II</fullName>
        <shortName evidence="9">SPase II</shortName>
    </alternativeName>
</protein>
<keyword evidence="4 9" id="KW-0812">Transmembrane</keyword>
<dbReference type="GO" id="GO:0005886">
    <property type="term" value="C:plasma membrane"/>
    <property type="evidence" value="ECO:0007669"/>
    <property type="project" value="UniProtKB-SubCell"/>
</dbReference>
<organism evidence="12 13">
    <name type="scientific">Heliophilum fasciatum</name>
    <dbReference type="NCBI Taxonomy" id="35700"/>
    <lineage>
        <taxon>Bacteria</taxon>
        <taxon>Bacillati</taxon>
        <taxon>Bacillota</taxon>
        <taxon>Clostridia</taxon>
        <taxon>Eubacteriales</taxon>
        <taxon>Heliobacteriaceae</taxon>
        <taxon>Heliophilum</taxon>
    </lineage>
</organism>
<dbReference type="UniPathway" id="UPA00665"/>
<feature type="transmembrane region" description="Helical" evidence="9">
    <location>
        <begin position="129"/>
        <end position="150"/>
    </location>
</feature>
<evidence type="ECO:0000256" key="2">
    <source>
        <dbReference type="ARBA" id="ARBA00022475"/>
    </source>
</evidence>
<evidence type="ECO:0000256" key="4">
    <source>
        <dbReference type="ARBA" id="ARBA00022692"/>
    </source>
</evidence>
<comment type="catalytic activity">
    <reaction evidence="9">
        <text>Release of signal peptides from bacterial membrane prolipoproteins. Hydrolyzes -Xaa-Yaa-Zaa-|-(S,diacylglyceryl)Cys-, in which Xaa is hydrophobic (preferably Leu), and Yaa (Ala or Ser) and Zaa (Gly or Ala) have small, neutral side chains.</text>
        <dbReference type="EC" id="3.4.23.36"/>
    </reaction>
</comment>
<dbReference type="InterPro" id="IPR001872">
    <property type="entry name" value="Peptidase_A8"/>
</dbReference>
<comment type="caution">
    <text evidence="12">The sequence shown here is derived from an EMBL/GenBank/DDBJ whole genome shotgun (WGS) entry which is preliminary data.</text>
</comment>
<dbReference type="EC" id="3.4.23.36" evidence="9"/>
<reference evidence="12 13" key="1">
    <citation type="submission" date="2019-03" db="EMBL/GenBank/DDBJ databases">
        <title>Genomic Encyclopedia of Type Strains, Phase IV (KMG-IV): sequencing the most valuable type-strain genomes for metagenomic binning, comparative biology and taxonomic classification.</title>
        <authorList>
            <person name="Goeker M."/>
        </authorList>
    </citation>
    <scope>NUCLEOTIDE SEQUENCE [LARGE SCALE GENOMIC DNA]</scope>
    <source>
        <strain evidence="12 13">DSM 11170</strain>
    </source>
</reference>
<dbReference type="PANTHER" id="PTHR33695:SF1">
    <property type="entry name" value="LIPOPROTEIN SIGNAL PEPTIDASE"/>
    <property type="match status" value="1"/>
</dbReference>
<keyword evidence="8 9" id="KW-0472">Membrane</keyword>
<dbReference type="Pfam" id="PF01252">
    <property type="entry name" value="Peptidase_A8"/>
    <property type="match status" value="1"/>
</dbReference>
<dbReference type="HAMAP" id="MF_00161">
    <property type="entry name" value="LspA"/>
    <property type="match status" value="1"/>
</dbReference>
<dbReference type="NCBIfam" id="TIGR00077">
    <property type="entry name" value="lspA"/>
    <property type="match status" value="1"/>
</dbReference>
<name>A0A4R2RXB3_9FIRM</name>
<feature type="compositionally biased region" description="Basic and acidic residues" evidence="11">
    <location>
        <begin position="166"/>
        <end position="177"/>
    </location>
</feature>
<dbReference type="OrthoDB" id="9810259at2"/>
<keyword evidence="5 9" id="KW-0064">Aspartyl protease</keyword>
<feature type="active site" evidence="9">
    <location>
        <position position="133"/>
    </location>
</feature>
<comment type="function">
    <text evidence="9">This protein specifically catalyzes the removal of signal peptides from prolipoproteins.</text>
</comment>
<feature type="active site" evidence="9">
    <location>
        <position position="119"/>
    </location>
</feature>
<comment type="pathway">
    <text evidence="9">Protein modification; lipoprotein biosynthesis (signal peptide cleavage).</text>
</comment>
<evidence type="ECO:0000256" key="8">
    <source>
        <dbReference type="ARBA" id="ARBA00023136"/>
    </source>
</evidence>
<accession>A0A4R2RXB3</accession>
<evidence type="ECO:0000256" key="3">
    <source>
        <dbReference type="ARBA" id="ARBA00022670"/>
    </source>
</evidence>
<comment type="similarity">
    <text evidence="1 9 10">Belongs to the peptidase A8 family.</text>
</comment>
<evidence type="ECO:0000256" key="1">
    <source>
        <dbReference type="ARBA" id="ARBA00006139"/>
    </source>
</evidence>
<dbReference type="EMBL" id="SLXT01000004">
    <property type="protein sequence ID" value="TCP68134.1"/>
    <property type="molecule type" value="Genomic_DNA"/>
</dbReference>
<feature type="transmembrane region" description="Helical" evidence="9">
    <location>
        <begin position="66"/>
        <end position="84"/>
    </location>
</feature>
<evidence type="ECO:0000256" key="11">
    <source>
        <dbReference type="SAM" id="MobiDB-lite"/>
    </source>
</evidence>
<dbReference type="PANTHER" id="PTHR33695">
    <property type="entry name" value="LIPOPROTEIN SIGNAL PEPTIDASE"/>
    <property type="match status" value="1"/>
</dbReference>
<dbReference type="RefSeq" id="WP_131918164.1">
    <property type="nucleotide sequence ID" value="NZ_JAOQNU010000004.1"/>
</dbReference>
<comment type="caution">
    <text evidence="9">Lacks conserved residue(s) required for the propagation of feature annotation.</text>
</comment>
<evidence type="ECO:0000256" key="7">
    <source>
        <dbReference type="ARBA" id="ARBA00022989"/>
    </source>
</evidence>
<evidence type="ECO:0000313" key="12">
    <source>
        <dbReference type="EMBL" id="TCP68134.1"/>
    </source>
</evidence>
<evidence type="ECO:0000256" key="6">
    <source>
        <dbReference type="ARBA" id="ARBA00022801"/>
    </source>
</evidence>
<dbReference type="PRINTS" id="PR00781">
    <property type="entry name" value="LIPOSIGPTASE"/>
</dbReference>
<evidence type="ECO:0000256" key="10">
    <source>
        <dbReference type="RuleBase" id="RU004181"/>
    </source>
</evidence>
<keyword evidence="7 9" id="KW-1133">Transmembrane helix</keyword>
<feature type="region of interest" description="Disordered" evidence="11">
    <location>
        <begin position="155"/>
        <end position="177"/>
    </location>
</feature>
<keyword evidence="6 9" id="KW-0378">Hydrolase</keyword>
<evidence type="ECO:0000256" key="9">
    <source>
        <dbReference type="HAMAP-Rule" id="MF_00161"/>
    </source>
</evidence>
<keyword evidence="13" id="KW-1185">Reference proteome</keyword>
<dbReference type="GO" id="GO:0004190">
    <property type="term" value="F:aspartic-type endopeptidase activity"/>
    <property type="evidence" value="ECO:0007669"/>
    <property type="project" value="UniProtKB-UniRule"/>
</dbReference>
<gene>
    <name evidence="9" type="primary">lspA</name>
    <name evidence="12" type="ORF">EDD73_10436</name>
</gene>
<keyword evidence="2 9" id="KW-1003">Cell membrane</keyword>
<proteinExistence type="inferred from homology"/>
<dbReference type="GO" id="GO:0006508">
    <property type="term" value="P:proteolysis"/>
    <property type="evidence" value="ECO:0007669"/>
    <property type="project" value="UniProtKB-KW"/>
</dbReference>
<sequence length="177" mass="19728">MKLPRVTGSVFAGTALTVLALDRWSKYLVQSRMAEHESIPLWPDVFHLTYILNPGAAFGIFAHQRWLFIGITVLVLLGILLAAWKLTDDHVLLRLGLALQAGGAVGNFIDRVQSGLVIDFLDFRIWPIFNIADIAITVGVALLIIGILMMPDEERDNRPNQECGNDDPKRENQQAIQ</sequence>
<evidence type="ECO:0000256" key="5">
    <source>
        <dbReference type="ARBA" id="ARBA00022750"/>
    </source>
</evidence>
<evidence type="ECO:0000313" key="13">
    <source>
        <dbReference type="Proteomes" id="UP000294813"/>
    </source>
</evidence>
<comment type="subcellular location">
    <subcellularLocation>
        <location evidence="9">Cell membrane</location>
        <topology evidence="9">Multi-pass membrane protein</topology>
    </subcellularLocation>
</comment>